<comment type="caution">
    <text evidence="1">The sequence shown here is derived from an EMBL/GenBank/DDBJ whole genome shotgun (WGS) entry which is preliminary data.</text>
</comment>
<sequence length="55" mass="6059">MLLARVLNIALSSSGYGWGTVNPLTVVGWSANMLLGMELSWLQDEQREFTRTSAS</sequence>
<proteinExistence type="predicted"/>
<dbReference type="Proteomes" id="UP000075230">
    <property type="component" value="Unassembled WGS sequence"/>
</dbReference>
<dbReference type="AlphaFoldDB" id="A0A146EY35"/>
<accession>A0A146EY35</accession>
<evidence type="ECO:0000313" key="2">
    <source>
        <dbReference type="Proteomes" id="UP000075230"/>
    </source>
</evidence>
<reference evidence="1 2" key="1">
    <citation type="journal article" date="2016" name="DNA Res.">
        <title>Genome sequence of Aspergillus luchuensis NBRC 4314.</title>
        <authorList>
            <person name="Yamada O."/>
            <person name="Machida M."/>
            <person name="Hosoyama A."/>
            <person name="Goto M."/>
            <person name="Takahashi T."/>
            <person name="Futagami T."/>
            <person name="Yamagata Y."/>
            <person name="Takeuchi M."/>
            <person name="Kobayashi T."/>
            <person name="Koike H."/>
            <person name="Abe K."/>
            <person name="Asai K."/>
            <person name="Arita M."/>
            <person name="Fujita N."/>
            <person name="Fukuda K."/>
            <person name="Higa K."/>
            <person name="Horikawa H."/>
            <person name="Ishikawa T."/>
            <person name="Jinno K."/>
            <person name="Kato Y."/>
            <person name="Kirimura K."/>
            <person name="Mizutani O."/>
            <person name="Nakasone K."/>
            <person name="Sano M."/>
            <person name="Shiraishi Y."/>
            <person name="Tsukahara M."/>
            <person name="Gomi K."/>
        </authorList>
    </citation>
    <scope>NUCLEOTIDE SEQUENCE [LARGE SCALE GENOMIC DNA]</scope>
    <source>
        <strain evidence="1 2">RIB 2604</strain>
    </source>
</reference>
<gene>
    <name evidence="1" type="ORF">RIB2604_00300820</name>
</gene>
<protein>
    <submittedName>
        <fullName evidence="1">Similar to An11g04300</fullName>
    </submittedName>
</protein>
<name>A0A146EY35_ASPKA</name>
<organism evidence="1 2">
    <name type="scientific">Aspergillus kawachii</name>
    <name type="common">White koji mold</name>
    <name type="synonym">Aspergillus awamori var. kawachi</name>
    <dbReference type="NCBI Taxonomy" id="1069201"/>
    <lineage>
        <taxon>Eukaryota</taxon>
        <taxon>Fungi</taxon>
        <taxon>Dikarya</taxon>
        <taxon>Ascomycota</taxon>
        <taxon>Pezizomycotina</taxon>
        <taxon>Eurotiomycetes</taxon>
        <taxon>Eurotiomycetidae</taxon>
        <taxon>Eurotiales</taxon>
        <taxon>Aspergillaceae</taxon>
        <taxon>Aspergillus</taxon>
        <taxon>Aspergillus subgen. Circumdati</taxon>
    </lineage>
</organism>
<dbReference type="EMBL" id="BCWF01000003">
    <property type="protein sequence ID" value="GAT18984.1"/>
    <property type="molecule type" value="Genomic_DNA"/>
</dbReference>
<reference evidence="2" key="2">
    <citation type="submission" date="2016-02" db="EMBL/GenBank/DDBJ databases">
        <title>Genome sequencing of Aspergillus luchuensis NBRC 4314.</title>
        <authorList>
            <person name="Yamada O."/>
        </authorList>
    </citation>
    <scope>NUCLEOTIDE SEQUENCE [LARGE SCALE GENOMIC DNA]</scope>
    <source>
        <strain evidence="2">RIB 2604</strain>
    </source>
</reference>
<evidence type="ECO:0000313" key="1">
    <source>
        <dbReference type="EMBL" id="GAT18984.1"/>
    </source>
</evidence>